<accession>A0A9P6ISH8</accession>
<keyword evidence="5" id="KW-0677">Repeat</keyword>
<keyword evidence="4 10" id="KW-0812">Transmembrane</keyword>
<evidence type="ECO:0000256" key="6">
    <source>
        <dbReference type="ARBA" id="ARBA00022741"/>
    </source>
</evidence>
<dbReference type="Pfam" id="PF00664">
    <property type="entry name" value="ABC_membrane"/>
    <property type="match status" value="1"/>
</dbReference>
<keyword evidence="8 10" id="KW-1133">Transmembrane helix</keyword>
<evidence type="ECO:0000259" key="11">
    <source>
        <dbReference type="PROSITE" id="PS50893"/>
    </source>
</evidence>
<dbReference type="PANTHER" id="PTHR24223:SF443">
    <property type="entry name" value="MULTIDRUG-RESISTANCE LIKE PROTEIN 1, ISOFORM I"/>
    <property type="match status" value="1"/>
</dbReference>
<dbReference type="FunFam" id="3.40.50.300:FF:000074">
    <property type="entry name" value="Multidrug resistance-associated protein 5 isoform 1"/>
    <property type="match status" value="1"/>
</dbReference>
<dbReference type="SMART" id="SM00382">
    <property type="entry name" value="AAA"/>
    <property type="match status" value="1"/>
</dbReference>
<dbReference type="OrthoDB" id="6500128at2759"/>
<evidence type="ECO:0000313" key="14">
    <source>
        <dbReference type="Proteomes" id="UP000738359"/>
    </source>
</evidence>
<feature type="domain" description="ABC transporter" evidence="11">
    <location>
        <begin position="349"/>
        <end position="582"/>
    </location>
</feature>
<evidence type="ECO:0000256" key="7">
    <source>
        <dbReference type="ARBA" id="ARBA00022840"/>
    </source>
</evidence>
<dbReference type="AlphaFoldDB" id="A0A9P6ISH8"/>
<dbReference type="PROSITE" id="PS00211">
    <property type="entry name" value="ABC_TRANSPORTER_1"/>
    <property type="match status" value="1"/>
</dbReference>
<dbReference type="PANTHER" id="PTHR24223">
    <property type="entry name" value="ATP-BINDING CASSETTE SUB-FAMILY C"/>
    <property type="match status" value="1"/>
</dbReference>
<dbReference type="InterPro" id="IPR027417">
    <property type="entry name" value="P-loop_NTPase"/>
</dbReference>
<dbReference type="CDD" id="cd03244">
    <property type="entry name" value="ABCC_MRP_domain2"/>
    <property type="match status" value="1"/>
</dbReference>
<evidence type="ECO:0000256" key="5">
    <source>
        <dbReference type="ARBA" id="ARBA00022737"/>
    </source>
</evidence>
<dbReference type="InterPro" id="IPR003439">
    <property type="entry name" value="ABC_transporter-like_ATP-bd"/>
</dbReference>
<dbReference type="InterPro" id="IPR050173">
    <property type="entry name" value="ABC_transporter_C-like"/>
</dbReference>
<evidence type="ECO:0000256" key="10">
    <source>
        <dbReference type="SAM" id="Phobius"/>
    </source>
</evidence>
<evidence type="ECO:0000256" key="9">
    <source>
        <dbReference type="ARBA" id="ARBA00023136"/>
    </source>
</evidence>
<sequence length="587" mass="65541">VKTLRRSSTGSITKDAVTAKQDASDKNHKIIVEEELKQGSVSKSVYWAYARACSYKAVVSYIVSMICSESAQICGSLWLTHWSRSYDSGESAHGPLYYIGIYATLGLVFALLTVFQSIILQVHCGIRSARVLHEKMLRSVLRSPMSFFDTVPMGRILNRFSKDQATIDEILPRTFSGYAHNLFGVLSILAVVTFSSPTLVFVIVPFSFLYMLLQKYYLATSRELRRLDSVARSPVFAHFQETIGGISTIRAYRQQDRFIRGNEARLDQSLRAFYPSIASNRWLAFRLECLSSVIIFGAAFLSVVSLARNMSVDPGLVGLSLTYALNVTQTLNWLVRQYTEVETNIVAVERLQEYTRYRPGLELVLRGVNCSIRPHEKIGICGRTGAGKSSLTLSLFRIIESVKGQIFVDGIDISTLGLYDVRSRFSIIPQDPVLFAGTIRFNLDPLGTKSDQELWQALEDAYLKETVRSLEGGLQAVVLEQGENFSVGQRQLICLARALLRKTSLLVLDEATAAIDLETDALVQAIIRQKFAECTILTIAHRINTVMDSDRIMVLHQGKVVEFDSPLSLLSNPDSIFYSLAKESGNL</sequence>
<comment type="similarity">
    <text evidence="2">Belongs to the ABC transporter superfamily. ABCC family. Conjugate transporter (TC 3.A.1.208) subfamily.</text>
</comment>
<dbReference type="GO" id="GO:0005524">
    <property type="term" value="F:ATP binding"/>
    <property type="evidence" value="ECO:0007669"/>
    <property type="project" value="UniProtKB-KW"/>
</dbReference>
<feature type="transmembrane region" description="Helical" evidence="10">
    <location>
        <begin position="182"/>
        <end position="213"/>
    </location>
</feature>
<evidence type="ECO:0000256" key="1">
    <source>
        <dbReference type="ARBA" id="ARBA00004128"/>
    </source>
</evidence>
<proteinExistence type="inferred from homology"/>
<dbReference type="CDD" id="cd18603">
    <property type="entry name" value="ABC_6TM_MRP1_2_3_6_D2_like"/>
    <property type="match status" value="1"/>
</dbReference>
<dbReference type="InterPro" id="IPR017871">
    <property type="entry name" value="ABC_transporter-like_CS"/>
</dbReference>
<evidence type="ECO:0000256" key="2">
    <source>
        <dbReference type="ARBA" id="ARBA00009726"/>
    </source>
</evidence>
<protein>
    <submittedName>
        <fullName evidence="13">Uncharacterized protein</fullName>
    </submittedName>
</protein>
<organism evidence="13 14">
    <name type="scientific">Mortierella alpina</name>
    <name type="common">Oleaginous fungus</name>
    <name type="synonym">Mortierella renispora</name>
    <dbReference type="NCBI Taxonomy" id="64518"/>
    <lineage>
        <taxon>Eukaryota</taxon>
        <taxon>Fungi</taxon>
        <taxon>Fungi incertae sedis</taxon>
        <taxon>Mucoromycota</taxon>
        <taxon>Mortierellomycotina</taxon>
        <taxon>Mortierellomycetes</taxon>
        <taxon>Mortierellales</taxon>
        <taxon>Mortierellaceae</taxon>
        <taxon>Mortierella</taxon>
    </lineage>
</organism>
<dbReference type="Proteomes" id="UP000738359">
    <property type="component" value="Unassembled WGS sequence"/>
</dbReference>
<gene>
    <name evidence="13" type="ORF">BGZ70_003646</name>
</gene>
<feature type="transmembrane region" description="Helical" evidence="10">
    <location>
        <begin position="58"/>
        <end position="79"/>
    </location>
</feature>
<dbReference type="InterPro" id="IPR003593">
    <property type="entry name" value="AAA+_ATPase"/>
</dbReference>
<dbReference type="PROSITE" id="PS50929">
    <property type="entry name" value="ABC_TM1F"/>
    <property type="match status" value="1"/>
</dbReference>
<reference evidence="13" key="1">
    <citation type="journal article" date="2020" name="Fungal Divers.">
        <title>Resolving the Mortierellaceae phylogeny through synthesis of multi-gene phylogenetics and phylogenomics.</title>
        <authorList>
            <person name="Vandepol N."/>
            <person name="Liber J."/>
            <person name="Desiro A."/>
            <person name="Na H."/>
            <person name="Kennedy M."/>
            <person name="Barry K."/>
            <person name="Grigoriev I.V."/>
            <person name="Miller A.N."/>
            <person name="O'Donnell K."/>
            <person name="Stajich J.E."/>
            <person name="Bonito G."/>
        </authorList>
    </citation>
    <scope>NUCLEOTIDE SEQUENCE</scope>
    <source>
        <strain evidence="13">CK1249</strain>
    </source>
</reference>
<evidence type="ECO:0000259" key="12">
    <source>
        <dbReference type="PROSITE" id="PS50929"/>
    </source>
</evidence>
<keyword evidence="7" id="KW-0067">ATP-binding</keyword>
<keyword evidence="3" id="KW-0813">Transport</keyword>
<dbReference type="Gene3D" id="1.20.1560.10">
    <property type="entry name" value="ABC transporter type 1, transmembrane domain"/>
    <property type="match status" value="1"/>
</dbReference>
<dbReference type="InterPro" id="IPR036640">
    <property type="entry name" value="ABC1_TM_sf"/>
</dbReference>
<dbReference type="FunFam" id="1.20.1560.10:FF:000001">
    <property type="entry name" value="ATP-binding cassette subfamily C member 1"/>
    <property type="match status" value="1"/>
</dbReference>
<evidence type="ECO:0000313" key="13">
    <source>
        <dbReference type="EMBL" id="KAF9945731.1"/>
    </source>
</evidence>
<keyword evidence="6" id="KW-0547">Nucleotide-binding</keyword>
<dbReference type="SUPFAM" id="SSF90123">
    <property type="entry name" value="ABC transporter transmembrane region"/>
    <property type="match status" value="1"/>
</dbReference>
<dbReference type="EMBL" id="JAAAHY010002015">
    <property type="protein sequence ID" value="KAF9945731.1"/>
    <property type="molecule type" value="Genomic_DNA"/>
</dbReference>
<comment type="caution">
    <text evidence="13">The sequence shown here is derived from an EMBL/GenBank/DDBJ whole genome shotgun (WGS) entry which is preliminary data.</text>
</comment>
<comment type="subcellular location">
    <subcellularLocation>
        <location evidence="1">Vacuole membrane</location>
        <topology evidence="1">Multi-pass membrane protein</topology>
    </subcellularLocation>
</comment>
<evidence type="ECO:0000256" key="8">
    <source>
        <dbReference type="ARBA" id="ARBA00022989"/>
    </source>
</evidence>
<dbReference type="Pfam" id="PF00005">
    <property type="entry name" value="ABC_tran"/>
    <property type="match status" value="1"/>
</dbReference>
<evidence type="ECO:0000256" key="3">
    <source>
        <dbReference type="ARBA" id="ARBA00022448"/>
    </source>
</evidence>
<dbReference type="SUPFAM" id="SSF52540">
    <property type="entry name" value="P-loop containing nucleoside triphosphate hydrolases"/>
    <property type="match status" value="1"/>
</dbReference>
<feature type="domain" description="ABC transmembrane type-1" evidence="12">
    <location>
        <begin position="62"/>
        <end position="343"/>
    </location>
</feature>
<dbReference type="GO" id="GO:0016887">
    <property type="term" value="F:ATP hydrolysis activity"/>
    <property type="evidence" value="ECO:0007669"/>
    <property type="project" value="InterPro"/>
</dbReference>
<dbReference type="Gene3D" id="3.40.50.300">
    <property type="entry name" value="P-loop containing nucleotide triphosphate hydrolases"/>
    <property type="match status" value="1"/>
</dbReference>
<dbReference type="GO" id="GO:0000329">
    <property type="term" value="C:fungal-type vacuole membrane"/>
    <property type="evidence" value="ECO:0007669"/>
    <property type="project" value="UniProtKB-ARBA"/>
</dbReference>
<dbReference type="PROSITE" id="PS50893">
    <property type="entry name" value="ABC_TRANSPORTER_2"/>
    <property type="match status" value="1"/>
</dbReference>
<evidence type="ECO:0000256" key="4">
    <source>
        <dbReference type="ARBA" id="ARBA00022692"/>
    </source>
</evidence>
<dbReference type="InterPro" id="IPR011527">
    <property type="entry name" value="ABC1_TM_dom"/>
</dbReference>
<feature type="transmembrane region" description="Helical" evidence="10">
    <location>
        <begin position="99"/>
        <end position="120"/>
    </location>
</feature>
<feature type="non-terminal residue" evidence="13">
    <location>
        <position position="587"/>
    </location>
</feature>
<dbReference type="GO" id="GO:0140359">
    <property type="term" value="F:ABC-type transporter activity"/>
    <property type="evidence" value="ECO:0007669"/>
    <property type="project" value="InterPro"/>
</dbReference>
<name>A0A9P6ISH8_MORAP</name>
<keyword evidence="14" id="KW-1185">Reference proteome</keyword>
<keyword evidence="9 10" id="KW-0472">Membrane</keyword>